<dbReference type="EMBL" id="JAVRQU010000024">
    <property type="protein sequence ID" value="KAK5690637.1"/>
    <property type="molecule type" value="Genomic_DNA"/>
</dbReference>
<organism evidence="2 3">
    <name type="scientific">Elasticomyces elasticus</name>
    <dbReference type="NCBI Taxonomy" id="574655"/>
    <lineage>
        <taxon>Eukaryota</taxon>
        <taxon>Fungi</taxon>
        <taxon>Dikarya</taxon>
        <taxon>Ascomycota</taxon>
        <taxon>Pezizomycotina</taxon>
        <taxon>Dothideomycetes</taxon>
        <taxon>Dothideomycetidae</taxon>
        <taxon>Mycosphaerellales</taxon>
        <taxon>Teratosphaeriaceae</taxon>
        <taxon>Elasticomyces</taxon>
    </lineage>
</organism>
<proteinExistence type="predicted"/>
<protein>
    <recommendedName>
        <fullName evidence="1">Linalool dehydratase/isomerase domain-containing protein</fullName>
    </recommendedName>
</protein>
<evidence type="ECO:0000259" key="1">
    <source>
        <dbReference type="Pfam" id="PF18566"/>
    </source>
</evidence>
<dbReference type="Pfam" id="PF18566">
    <property type="entry name" value="Ldi"/>
    <property type="match status" value="1"/>
</dbReference>
<dbReference type="InterPro" id="IPR041411">
    <property type="entry name" value="Ldi"/>
</dbReference>
<dbReference type="AlphaFoldDB" id="A0AAN7ZY97"/>
<sequence>MGSMSPPSCPIDAKSYPALTLEQAGHIRHIHNLSTQLDGQWHHMGAQEPRQEFLDAYRYQLATMAYAVGVTHYHRQPLLRSVYKGLLRKLIHKMLCRDVWLYWFNTSLGGVRTDPSLKALRTPWADPIVKENIMYSGHLLLMVSLYAMLFDDDEFEKDGSMVFNWDPLFFGLGPETFSYSTATLQAAIEKEMERNGYVGVCCEPNMVFVVCNQFPIIGMRYNDVRHGTHTIDDLLPRYRDAWVRKGGMVRENGLFPDAWLEKQDFVLAAQDPGWTAWAAAFMNTWNGALLRELFPKQSEGFVTSIEGRTRVHPGGVGNAIRKLVVEEKLEANDARTVERAKEMVRGEEPSKFPYTKPVLGYILMWLSELGQSSQLEGLLDFVDEKLKPTWEKGGLYYPRNDQAFDRDMEWTHMDPFTGNAAIAYARLNVEDGQKRMWEQPWTSEVLSKRPYVDGVELGQGVDFLRGDWDERAKAVVVTMKSWDGEVRNVRLVVKNLDIGEWVVWVDGKLVRSESVGKRGEMEVNVEVRGGEVDVVVVKQE</sequence>
<comment type="caution">
    <text evidence="2">The sequence shown here is derived from an EMBL/GenBank/DDBJ whole genome shotgun (WGS) entry which is preliminary data.</text>
</comment>
<accession>A0AAN7ZY97</accession>
<evidence type="ECO:0000313" key="3">
    <source>
        <dbReference type="Proteomes" id="UP001310594"/>
    </source>
</evidence>
<feature type="domain" description="Linalool dehydratase/isomerase" evidence="1">
    <location>
        <begin position="58"/>
        <end position="402"/>
    </location>
</feature>
<name>A0AAN7ZY97_9PEZI</name>
<evidence type="ECO:0000313" key="2">
    <source>
        <dbReference type="EMBL" id="KAK5690637.1"/>
    </source>
</evidence>
<reference evidence="2" key="1">
    <citation type="submission" date="2023-08" db="EMBL/GenBank/DDBJ databases">
        <title>Black Yeasts Isolated from many extreme environments.</title>
        <authorList>
            <person name="Coleine C."/>
            <person name="Stajich J.E."/>
            <person name="Selbmann L."/>
        </authorList>
    </citation>
    <scope>NUCLEOTIDE SEQUENCE</scope>
    <source>
        <strain evidence="2">CCFEE 5810</strain>
    </source>
</reference>
<dbReference type="Proteomes" id="UP001310594">
    <property type="component" value="Unassembled WGS sequence"/>
</dbReference>
<gene>
    <name evidence="2" type="ORF">LTR97_012193</name>
</gene>